<proteinExistence type="predicted"/>
<dbReference type="Ensembl" id="ENSSPUT00000025479.1">
    <property type="protein sequence ID" value="ENSSPUP00000023883.1"/>
    <property type="gene ID" value="ENSSPUG00000018323.1"/>
</dbReference>
<feature type="region of interest" description="Disordered" evidence="1">
    <location>
        <begin position="108"/>
        <end position="130"/>
    </location>
</feature>
<organism evidence="2 3">
    <name type="scientific">Sphenodon punctatus</name>
    <name type="common">Tuatara</name>
    <name type="synonym">Hatteria punctata</name>
    <dbReference type="NCBI Taxonomy" id="8508"/>
    <lineage>
        <taxon>Eukaryota</taxon>
        <taxon>Metazoa</taxon>
        <taxon>Chordata</taxon>
        <taxon>Craniata</taxon>
        <taxon>Vertebrata</taxon>
        <taxon>Euteleostomi</taxon>
        <taxon>Lepidosauria</taxon>
        <taxon>Sphenodontia</taxon>
        <taxon>Sphenodontidae</taxon>
        <taxon>Sphenodon</taxon>
    </lineage>
</organism>
<dbReference type="AlphaFoldDB" id="A0A8D0LCJ9"/>
<feature type="compositionally biased region" description="Low complexity" evidence="1">
    <location>
        <begin position="58"/>
        <end position="70"/>
    </location>
</feature>
<feature type="compositionally biased region" description="Basic and acidic residues" evidence="1">
    <location>
        <begin position="113"/>
        <end position="130"/>
    </location>
</feature>
<evidence type="ECO:0000313" key="3">
    <source>
        <dbReference type="Proteomes" id="UP000694392"/>
    </source>
</evidence>
<feature type="compositionally biased region" description="Low complexity" evidence="1">
    <location>
        <begin position="35"/>
        <end position="50"/>
    </location>
</feature>
<evidence type="ECO:0000313" key="2">
    <source>
        <dbReference type="Ensembl" id="ENSSPUP00000023883.1"/>
    </source>
</evidence>
<protein>
    <submittedName>
        <fullName evidence="2">Uncharacterized protein</fullName>
    </submittedName>
</protein>
<dbReference type="PANTHER" id="PTHR43851">
    <property type="match status" value="1"/>
</dbReference>
<name>A0A8D0LCJ9_SPHPU</name>
<dbReference type="GO" id="GO:0006744">
    <property type="term" value="P:ubiquinone biosynthetic process"/>
    <property type="evidence" value="ECO:0007669"/>
    <property type="project" value="TreeGrafter"/>
</dbReference>
<dbReference type="PANTHER" id="PTHR43851:SF4">
    <property type="entry name" value="ATYPICAL KINASE COQ8B, MITOCHONDRIAL"/>
    <property type="match status" value="1"/>
</dbReference>
<evidence type="ECO:0000256" key="1">
    <source>
        <dbReference type="SAM" id="MobiDB-lite"/>
    </source>
</evidence>
<reference evidence="2" key="2">
    <citation type="submission" date="2025-09" db="UniProtKB">
        <authorList>
            <consortium name="Ensembl"/>
        </authorList>
    </citation>
    <scope>IDENTIFICATION</scope>
</reference>
<dbReference type="GeneTree" id="ENSGT00940000158965"/>
<reference evidence="2" key="1">
    <citation type="submission" date="2025-08" db="UniProtKB">
        <authorList>
            <consortium name="Ensembl"/>
        </authorList>
    </citation>
    <scope>IDENTIFICATION</scope>
</reference>
<accession>A0A8D0LCJ9</accession>
<dbReference type="InterPro" id="IPR051409">
    <property type="entry name" value="Atypical_kinase_ADCK"/>
</dbReference>
<feature type="region of interest" description="Disordered" evidence="1">
    <location>
        <begin position="1"/>
        <end position="79"/>
    </location>
</feature>
<dbReference type="Proteomes" id="UP000694392">
    <property type="component" value="Unplaced"/>
</dbReference>
<keyword evidence="3" id="KW-1185">Reference proteome</keyword>
<sequence length="219" mass="22902">MWPRLRGSRRAGGALVRGAKSTEIWPLPPPPQREPPAASAPTTASYDPSPGEARSQHPASPSSWTAAPPSGLTCSGGVRGARPTAVRPFHLAAGLRGLVPEEILRARASRQKKGPEEQAKAPKQKLCDQARERKVPATRLSRLANFGGLAVGLGIGALAEAARNSLNGEQKPNDGGSLLHSNPFLSEANAERIVETLCKVRGAALKIGQMLSIQGIGIG</sequence>